<dbReference type="AlphaFoldDB" id="A0A2S2PKE5"/>
<evidence type="ECO:0000259" key="5">
    <source>
        <dbReference type="PROSITE" id="PS51194"/>
    </source>
</evidence>
<evidence type="ECO:0000256" key="1">
    <source>
        <dbReference type="ARBA" id="ARBA00022741"/>
    </source>
</evidence>
<reference evidence="6" key="1">
    <citation type="submission" date="2018-04" db="EMBL/GenBank/DDBJ databases">
        <title>Transcriptome of Schizaphis graminum biotype I.</title>
        <authorList>
            <person name="Scully E.D."/>
            <person name="Geib S.M."/>
            <person name="Palmer N.A."/>
            <person name="Koch K."/>
            <person name="Bradshaw J."/>
            <person name="Heng-Moss T."/>
            <person name="Sarath G."/>
        </authorList>
    </citation>
    <scope>NUCLEOTIDE SEQUENCE</scope>
</reference>
<dbReference type="Pfam" id="PF00271">
    <property type="entry name" value="Helicase_C"/>
    <property type="match status" value="1"/>
</dbReference>
<dbReference type="PROSITE" id="PS51194">
    <property type="entry name" value="HELICASE_CTER"/>
    <property type="match status" value="1"/>
</dbReference>
<dbReference type="PANTHER" id="PTHR47959">
    <property type="entry name" value="ATP-DEPENDENT RNA HELICASE RHLE-RELATED"/>
    <property type="match status" value="1"/>
</dbReference>
<evidence type="ECO:0000256" key="4">
    <source>
        <dbReference type="ARBA" id="ARBA00022840"/>
    </source>
</evidence>
<evidence type="ECO:0000313" key="6">
    <source>
        <dbReference type="EMBL" id="MBY29867.1"/>
    </source>
</evidence>
<dbReference type="InterPro" id="IPR027417">
    <property type="entry name" value="P-loop_NTPase"/>
</dbReference>
<proteinExistence type="predicted"/>
<dbReference type="InterPro" id="IPR001650">
    <property type="entry name" value="Helicase_C-like"/>
</dbReference>
<dbReference type="CDD" id="cd18787">
    <property type="entry name" value="SF2_C_DEAD"/>
    <property type="match status" value="1"/>
</dbReference>
<dbReference type="PANTHER" id="PTHR47959:SF25">
    <property type="entry name" value="RNA HELICASE"/>
    <property type="match status" value="1"/>
</dbReference>
<protein>
    <submittedName>
        <fullName evidence="6">Putative ATP-dependent RNA helicase DDX49</fullName>
    </submittedName>
</protein>
<dbReference type="InterPro" id="IPR050079">
    <property type="entry name" value="DEAD_box_RNA_helicase"/>
</dbReference>
<dbReference type="GO" id="GO:0005829">
    <property type="term" value="C:cytosol"/>
    <property type="evidence" value="ECO:0007669"/>
    <property type="project" value="TreeGrafter"/>
</dbReference>
<feature type="domain" description="Helicase C-terminal" evidence="5">
    <location>
        <begin position="1"/>
        <end position="129"/>
    </location>
</feature>
<dbReference type="EMBL" id="GGMR01017248">
    <property type="protein sequence ID" value="MBY29867.1"/>
    <property type="molecule type" value="Transcribed_RNA"/>
</dbReference>
<dbReference type="SUPFAM" id="SSF52540">
    <property type="entry name" value="P-loop containing nucleoside triphosphate hydrolases"/>
    <property type="match status" value="1"/>
</dbReference>
<keyword evidence="2" id="KW-0378">Hydrolase</keyword>
<organism evidence="6">
    <name type="scientific">Schizaphis graminum</name>
    <name type="common">Green bug aphid</name>
    <dbReference type="NCBI Taxonomy" id="13262"/>
    <lineage>
        <taxon>Eukaryota</taxon>
        <taxon>Metazoa</taxon>
        <taxon>Ecdysozoa</taxon>
        <taxon>Arthropoda</taxon>
        <taxon>Hexapoda</taxon>
        <taxon>Insecta</taxon>
        <taxon>Pterygota</taxon>
        <taxon>Neoptera</taxon>
        <taxon>Paraneoptera</taxon>
        <taxon>Hemiptera</taxon>
        <taxon>Sternorrhyncha</taxon>
        <taxon>Aphidomorpha</taxon>
        <taxon>Aphidoidea</taxon>
        <taxon>Aphididae</taxon>
        <taxon>Aphidini</taxon>
        <taxon>Schizaphis</taxon>
    </lineage>
</organism>
<dbReference type="SMART" id="SM00490">
    <property type="entry name" value="HELICc"/>
    <property type="match status" value="1"/>
</dbReference>
<dbReference type="GO" id="GO:0005524">
    <property type="term" value="F:ATP binding"/>
    <property type="evidence" value="ECO:0007669"/>
    <property type="project" value="UniProtKB-KW"/>
</dbReference>
<accession>A0A2S2PKE5</accession>
<dbReference type="GO" id="GO:0016787">
    <property type="term" value="F:hydrolase activity"/>
    <property type="evidence" value="ECO:0007669"/>
    <property type="project" value="UniProtKB-KW"/>
</dbReference>
<name>A0A2S2PKE5_SCHGA</name>
<dbReference type="GO" id="GO:0003724">
    <property type="term" value="F:RNA helicase activity"/>
    <property type="evidence" value="ECO:0007669"/>
    <property type="project" value="TreeGrafter"/>
</dbReference>
<keyword evidence="3 6" id="KW-0347">Helicase</keyword>
<dbReference type="Gene3D" id="3.40.50.300">
    <property type="entry name" value="P-loop containing nucleotide triphosphate hydrolases"/>
    <property type="match status" value="1"/>
</dbReference>
<keyword evidence="1" id="KW-0547">Nucleotide-binding</keyword>
<evidence type="ECO:0000256" key="2">
    <source>
        <dbReference type="ARBA" id="ARBA00022801"/>
    </source>
</evidence>
<sequence length="129" mass="14286">MIFTDTCKNCQLLHMTLNEVGFDTVSLHAMISQRQRLAGLAKFKSHVSKILIATDVASRGLDIPAVSLVINHIIPNNATDYVHRVGRTARAGRQGRAVSIVTQHDIKLVKAIEQKINIQLKEYDVSGKL</sequence>
<evidence type="ECO:0000256" key="3">
    <source>
        <dbReference type="ARBA" id="ARBA00022806"/>
    </source>
</evidence>
<keyword evidence="4" id="KW-0067">ATP-binding</keyword>
<gene>
    <name evidence="6" type="primary">DDX49_1</name>
    <name evidence="6" type="ORF">g.142750</name>
</gene>